<evidence type="ECO:0000313" key="1">
    <source>
        <dbReference type="EMBL" id="EEF33710.1"/>
    </source>
</evidence>
<dbReference type="Proteomes" id="UP000008311">
    <property type="component" value="Unassembled WGS sequence"/>
</dbReference>
<reference evidence="2" key="1">
    <citation type="journal article" date="2010" name="Nat. Biotechnol.">
        <title>Draft genome sequence of the oilseed species Ricinus communis.</title>
        <authorList>
            <person name="Chan A.P."/>
            <person name="Crabtree J."/>
            <person name="Zhao Q."/>
            <person name="Lorenzi H."/>
            <person name="Orvis J."/>
            <person name="Puiu D."/>
            <person name="Melake-Berhan A."/>
            <person name="Jones K.M."/>
            <person name="Redman J."/>
            <person name="Chen G."/>
            <person name="Cahoon E.B."/>
            <person name="Gedil M."/>
            <person name="Stanke M."/>
            <person name="Haas B.J."/>
            <person name="Wortman J.R."/>
            <person name="Fraser-Liggett C.M."/>
            <person name="Ravel J."/>
            <person name="Rabinowicz P.D."/>
        </authorList>
    </citation>
    <scope>NUCLEOTIDE SEQUENCE [LARGE SCALE GENOMIC DNA]</scope>
    <source>
        <strain evidence="2">cv. Hale</strain>
    </source>
</reference>
<organism evidence="1 2">
    <name type="scientific">Ricinus communis</name>
    <name type="common">Castor bean</name>
    <dbReference type="NCBI Taxonomy" id="3988"/>
    <lineage>
        <taxon>Eukaryota</taxon>
        <taxon>Viridiplantae</taxon>
        <taxon>Streptophyta</taxon>
        <taxon>Embryophyta</taxon>
        <taxon>Tracheophyta</taxon>
        <taxon>Spermatophyta</taxon>
        <taxon>Magnoliopsida</taxon>
        <taxon>eudicotyledons</taxon>
        <taxon>Gunneridae</taxon>
        <taxon>Pentapetalae</taxon>
        <taxon>rosids</taxon>
        <taxon>fabids</taxon>
        <taxon>Malpighiales</taxon>
        <taxon>Euphorbiaceae</taxon>
        <taxon>Acalyphoideae</taxon>
        <taxon>Acalypheae</taxon>
        <taxon>Ricinus</taxon>
    </lineage>
</organism>
<evidence type="ECO:0000313" key="2">
    <source>
        <dbReference type="Proteomes" id="UP000008311"/>
    </source>
</evidence>
<gene>
    <name evidence="1" type="ORF">RCOM_0666060</name>
</gene>
<name>B9SRQ2_RICCO</name>
<sequence length="108" mass="12179">MELAFWSGGLTTVVLAKKLIVNTIIEDPIQIILTSYGEIKLSHEKCRLLRYRGLKGEQLQGGCFEIGEKIGLWDSRILLRAILPLMLSYGEWDVSCVISIVKLMNVDI</sequence>
<proteinExistence type="predicted"/>
<dbReference type="EMBL" id="EQ974102">
    <property type="protein sequence ID" value="EEF33710.1"/>
    <property type="molecule type" value="Genomic_DNA"/>
</dbReference>
<dbReference type="InParanoid" id="B9SRQ2"/>
<protein>
    <submittedName>
        <fullName evidence="1">Uncharacterized protein</fullName>
    </submittedName>
</protein>
<dbReference type="AlphaFoldDB" id="B9SRQ2"/>
<accession>B9SRQ2</accession>
<keyword evidence="2" id="KW-1185">Reference proteome</keyword>